<dbReference type="InterPro" id="IPR006076">
    <property type="entry name" value="FAD-dep_OxRdtase"/>
</dbReference>
<dbReference type="Pfam" id="PF08669">
    <property type="entry name" value="GCV_T_C"/>
    <property type="match status" value="1"/>
</dbReference>
<sequence>MATPLPSHASVVVIGGGIMGCSTLYHLAKMGVTDAILLERNKLTSGTTWHSAAQVRALRHSQNLTRMIQYSVDLYSQLEEETGQNVGWIQKGSLSIATNPDRLIHVKRQEALAHAYGIDASSVSAEEAKERWPLMNADDVLGAVWSPDDGRVSPSDVCAALVKAAKRLGAKIFEDTGVTGILTENGRVKGVETTQGTVMCDSIALCTGLWSRELGAMAGAEVPALACEHFYLLTKPIDGIVGNTPTLSDHDNHLYIRDDSGGLLVGCFEPMGKPIAPGVLDESFEFGLLGEDWDHFEPMMMNALHRLPALETAEVKMLLNGPESFTPDGTFMLGETAETKGLFLGCGMNSVGIASGGGAGMNLAHCIVEGRTAYDLTEADAKRFAPVFNNIDHLMARAPEILGTHYDIAFPGKQLSTARNLRALPLEAEYKAAGAHMGQFYGWERPLYFGKTAEPAMTFAQPDWFEQVRDEVTAAHASAAIFDASSFGKIEVQGPDAEAFLLKTCAGFMGRAPGSVIYTSVLNERGTFESDITAQRIATDHYRLFVGTNAIKRDLSWFQSHSEGFDVTLTDSTEDYAVLGLMGPEAARIVTECGAPELNTLGYFKVGPAHIAGKHVRAARLSYVGEAGWEITMKAENASAVYAALIAAGAKPAGLFAQSSMRIEKGFCAMGHELDSDVSPVETGLDFATRKKGGFIGAEALAKRRADGGVSHIVSLKLDDESAVPLGHEPIYRNGKIVGQTSSCAFGYRVGKPIALGHIQDTLEDGARVQVDIARKLFDATITLGPLFDPDGLRMKA</sequence>
<organism evidence="7 8">
    <name type="scientific">Shimia thalassica</name>
    <dbReference type="NCBI Taxonomy" id="1715693"/>
    <lineage>
        <taxon>Bacteria</taxon>
        <taxon>Pseudomonadati</taxon>
        <taxon>Pseudomonadota</taxon>
        <taxon>Alphaproteobacteria</taxon>
        <taxon>Rhodobacterales</taxon>
        <taxon>Roseobacteraceae</taxon>
    </lineage>
</organism>
<dbReference type="InterPro" id="IPR028896">
    <property type="entry name" value="GcvT/YgfZ/DmdA"/>
</dbReference>
<feature type="domain" description="FAD dependent oxidoreductase central" evidence="6">
    <location>
        <begin position="369"/>
        <end position="422"/>
    </location>
</feature>
<feature type="domain" description="FAD dependent oxidoreductase" evidence="3">
    <location>
        <begin position="11"/>
        <end position="364"/>
    </location>
</feature>
<dbReference type="Proteomes" id="UP000051870">
    <property type="component" value="Unassembled WGS sequence"/>
</dbReference>
<dbReference type="GO" id="GO:0032259">
    <property type="term" value="P:methylation"/>
    <property type="evidence" value="ECO:0007669"/>
    <property type="project" value="UniProtKB-KW"/>
</dbReference>
<feature type="domain" description="GCVT N-terminal" evidence="4">
    <location>
        <begin position="429"/>
        <end position="692"/>
    </location>
</feature>
<dbReference type="SUPFAM" id="SSF103025">
    <property type="entry name" value="Folate-binding domain"/>
    <property type="match status" value="1"/>
</dbReference>
<gene>
    <name evidence="7" type="primary">gcvT_15</name>
    <name evidence="7" type="ORF">PH7735_03255</name>
</gene>
<dbReference type="InterPro" id="IPR032503">
    <property type="entry name" value="FAO_M"/>
</dbReference>
<dbReference type="GO" id="GO:0004047">
    <property type="term" value="F:aminomethyltransferase activity"/>
    <property type="evidence" value="ECO:0007669"/>
    <property type="project" value="UniProtKB-EC"/>
</dbReference>
<dbReference type="RefSeq" id="WP_058312428.1">
    <property type="nucleotide sequence ID" value="NZ_CYTW01000004.1"/>
</dbReference>
<accession>A0A0P1IEJ1</accession>
<evidence type="ECO:0000259" key="4">
    <source>
        <dbReference type="Pfam" id="PF01571"/>
    </source>
</evidence>
<dbReference type="InterPro" id="IPR013977">
    <property type="entry name" value="GcvT_C"/>
</dbReference>
<dbReference type="PANTHER" id="PTHR43757">
    <property type="entry name" value="AMINOMETHYLTRANSFERASE"/>
    <property type="match status" value="1"/>
</dbReference>
<evidence type="ECO:0000259" key="3">
    <source>
        <dbReference type="Pfam" id="PF01266"/>
    </source>
</evidence>
<evidence type="ECO:0000313" key="7">
    <source>
        <dbReference type="EMBL" id="CUK08507.1"/>
    </source>
</evidence>
<dbReference type="Pfam" id="PF01266">
    <property type="entry name" value="DAO"/>
    <property type="match status" value="1"/>
</dbReference>
<keyword evidence="7" id="KW-0808">Transferase</keyword>
<dbReference type="Pfam" id="PF01571">
    <property type="entry name" value="GCV_T"/>
    <property type="match status" value="1"/>
</dbReference>
<dbReference type="Gene3D" id="3.30.1360.120">
    <property type="entry name" value="Probable tRNA modification gtpase trme, domain 1"/>
    <property type="match status" value="1"/>
</dbReference>
<evidence type="ECO:0000256" key="2">
    <source>
        <dbReference type="ARBA" id="ARBA00023002"/>
    </source>
</evidence>
<dbReference type="Pfam" id="PF16350">
    <property type="entry name" value="FAO_M"/>
    <property type="match status" value="1"/>
</dbReference>
<evidence type="ECO:0000313" key="8">
    <source>
        <dbReference type="Proteomes" id="UP000051870"/>
    </source>
</evidence>
<dbReference type="SUPFAM" id="SSF101790">
    <property type="entry name" value="Aminomethyltransferase beta-barrel domain"/>
    <property type="match status" value="1"/>
</dbReference>
<dbReference type="Gene3D" id="3.30.9.10">
    <property type="entry name" value="D-Amino Acid Oxidase, subunit A, domain 2"/>
    <property type="match status" value="1"/>
</dbReference>
<dbReference type="SUPFAM" id="SSF54373">
    <property type="entry name" value="FAD-linked reductases, C-terminal domain"/>
    <property type="match status" value="1"/>
</dbReference>
<keyword evidence="7" id="KW-0489">Methyltransferase</keyword>
<keyword evidence="2" id="KW-0560">Oxidoreductase</keyword>
<protein>
    <submittedName>
        <fullName evidence="7">Aminomethyltransferase</fullName>
        <ecNumber evidence="7">2.1.2.10</ecNumber>
    </submittedName>
</protein>
<dbReference type="InterPro" id="IPR027266">
    <property type="entry name" value="TrmE/GcvT-like"/>
</dbReference>
<comment type="similarity">
    <text evidence="1">Belongs to the GcvT family.</text>
</comment>
<reference evidence="8" key="1">
    <citation type="submission" date="2015-09" db="EMBL/GenBank/DDBJ databases">
        <authorList>
            <person name="Rodrigo-Torres Lidia"/>
            <person name="Arahal R.David."/>
        </authorList>
    </citation>
    <scope>NUCLEOTIDE SEQUENCE [LARGE SCALE GENOMIC DNA]</scope>
    <source>
        <strain evidence="8">CECT 7735</strain>
    </source>
</reference>
<dbReference type="AlphaFoldDB" id="A0A0P1IEJ1"/>
<feature type="domain" description="Aminomethyltransferase C-terminal" evidence="5">
    <location>
        <begin position="713"/>
        <end position="789"/>
    </location>
</feature>
<name>A0A0P1IEJ1_9RHOB</name>
<dbReference type="InterPro" id="IPR029043">
    <property type="entry name" value="GcvT/YgfZ_C"/>
</dbReference>
<dbReference type="Gene3D" id="3.50.50.60">
    <property type="entry name" value="FAD/NAD(P)-binding domain"/>
    <property type="match status" value="1"/>
</dbReference>
<dbReference type="GeneID" id="83882235"/>
<evidence type="ECO:0000259" key="6">
    <source>
        <dbReference type="Pfam" id="PF16350"/>
    </source>
</evidence>
<dbReference type="InterPro" id="IPR006222">
    <property type="entry name" value="GCVT_N"/>
</dbReference>
<keyword evidence="8" id="KW-1185">Reference proteome</keyword>
<dbReference type="PANTHER" id="PTHR43757:SF2">
    <property type="entry name" value="AMINOMETHYLTRANSFERASE, MITOCHONDRIAL"/>
    <property type="match status" value="1"/>
</dbReference>
<dbReference type="GO" id="GO:0016491">
    <property type="term" value="F:oxidoreductase activity"/>
    <property type="evidence" value="ECO:0007669"/>
    <property type="project" value="UniProtKB-KW"/>
</dbReference>
<proteinExistence type="inferred from homology"/>
<dbReference type="EC" id="2.1.2.10" evidence="7"/>
<evidence type="ECO:0000259" key="5">
    <source>
        <dbReference type="Pfam" id="PF08669"/>
    </source>
</evidence>
<dbReference type="SUPFAM" id="SSF51905">
    <property type="entry name" value="FAD/NAD(P)-binding domain"/>
    <property type="match status" value="1"/>
</dbReference>
<dbReference type="InterPro" id="IPR036188">
    <property type="entry name" value="FAD/NAD-bd_sf"/>
</dbReference>
<dbReference type="GO" id="GO:0008168">
    <property type="term" value="F:methyltransferase activity"/>
    <property type="evidence" value="ECO:0007669"/>
    <property type="project" value="UniProtKB-KW"/>
</dbReference>
<dbReference type="STRING" id="1715693.PH7735_03255"/>
<evidence type="ECO:0000256" key="1">
    <source>
        <dbReference type="ARBA" id="ARBA00008609"/>
    </source>
</evidence>
<dbReference type="EMBL" id="CYTW01000004">
    <property type="protein sequence ID" value="CUK08507.1"/>
    <property type="molecule type" value="Genomic_DNA"/>
</dbReference>